<dbReference type="Gene3D" id="1.10.10.10">
    <property type="entry name" value="Winged helix-like DNA-binding domain superfamily/Winged helix DNA-binding domain"/>
    <property type="match status" value="1"/>
</dbReference>
<organism evidence="2">
    <name type="scientific">Mycobacterium sp. (strain JLS)</name>
    <dbReference type="NCBI Taxonomy" id="164757"/>
    <lineage>
        <taxon>Bacteria</taxon>
        <taxon>Bacillati</taxon>
        <taxon>Actinomycetota</taxon>
        <taxon>Actinomycetes</taxon>
        <taxon>Mycobacteriales</taxon>
        <taxon>Mycobacteriaceae</taxon>
        <taxon>Mycobacterium</taxon>
    </lineage>
</organism>
<evidence type="ECO:0000313" key="2">
    <source>
        <dbReference type="EMBL" id="ABN96719.1"/>
    </source>
</evidence>
<reference evidence="2" key="1">
    <citation type="submission" date="2007-02" db="EMBL/GenBank/DDBJ databases">
        <title>Complete sequence of Mycobacterium sp. JLS.</title>
        <authorList>
            <consortium name="US DOE Joint Genome Institute"/>
            <person name="Copeland A."/>
            <person name="Lucas S."/>
            <person name="Lapidus A."/>
            <person name="Barry K."/>
            <person name="Detter J.C."/>
            <person name="Glavina del Rio T."/>
            <person name="Hammon N."/>
            <person name="Israni S."/>
            <person name="Dalin E."/>
            <person name="Tice H."/>
            <person name="Pitluck S."/>
            <person name="Chain P."/>
            <person name="Malfatti S."/>
            <person name="Shin M."/>
            <person name="Vergez L."/>
            <person name="Schmutz J."/>
            <person name="Larimer F."/>
            <person name="Land M."/>
            <person name="Hauser L."/>
            <person name="Kyrpides N."/>
            <person name="Mikhailova N."/>
            <person name="Miller C.D."/>
            <person name="Anderson A.J."/>
            <person name="Sims R.C."/>
            <person name="Richardson P."/>
        </authorList>
    </citation>
    <scope>NUCLEOTIDE SEQUENCE [LARGE SCALE GENOMIC DNA]</scope>
    <source>
        <strain evidence="2">JLS</strain>
    </source>
</reference>
<dbReference type="SUPFAM" id="SSF46785">
    <property type="entry name" value="Winged helix' DNA-binding domain"/>
    <property type="match status" value="1"/>
</dbReference>
<dbReference type="Pfam" id="PF12802">
    <property type="entry name" value="MarR_2"/>
    <property type="match status" value="1"/>
</dbReference>
<sequence length="176" mass="19344">MGPAYAQFGVGVRLYACAMHITVPPTRYDHLDELLTRIHILRQRPEWRRQLLADIVPVATVSTLRVLRAVEQCEKGGRGASIGDVAEYMAVEHSTASRTVATVVAAGLLNKTLAPDDQRRCVLMLTDAGRDALAAVTDRRRDIVADVVSDWPDTDVDALVGLLDRLVVDFERGVRA</sequence>
<dbReference type="InterPro" id="IPR000835">
    <property type="entry name" value="HTH_MarR-typ"/>
</dbReference>
<name>A0A5Q5CC27_MYCSJ</name>
<gene>
    <name evidence="2" type="ordered locus">Mjls_0910</name>
</gene>
<dbReference type="AlphaFoldDB" id="A0A5Q5CC27"/>
<proteinExistence type="predicted"/>
<protein>
    <submittedName>
        <fullName evidence="2">Transcriptional regulator, MarR family</fullName>
    </submittedName>
</protein>
<dbReference type="PROSITE" id="PS50995">
    <property type="entry name" value="HTH_MARR_2"/>
    <property type="match status" value="1"/>
</dbReference>
<dbReference type="InterPro" id="IPR036388">
    <property type="entry name" value="WH-like_DNA-bd_sf"/>
</dbReference>
<dbReference type="KEGG" id="mjl:Mjls_0910"/>
<dbReference type="InterPro" id="IPR036390">
    <property type="entry name" value="WH_DNA-bd_sf"/>
</dbReference>
<accession>A0A5Q5CC27</accession>
<dbReference type="PANTHER" id="PTHR33164:SF57">
    <property type="entry name" value="MARR-FAMILY TRANSCRIPTIONAL REGULATOR"/>
    <property type="match status" value="1"/>
</dbReference>
<evidence type="ECO:0000259" key="1">
    <source>
        <dbReference type="PROSITE" id="PS50995"/>
    </source>
</evidence>
<feature type="domain" description="HTH marR-type" evidence="1">
    <location>
        <begin position="31"/>
        <end position="168"/>
    </location>
</feature>
<dbReference type="GO" id="GO:0006950">
    <property type="term" value="P:response to stress"/>
    <property type="evidence" value="ECO:0007669"/>
    <property type="project" value="TreeGrafter"/>
</dbReference>
<dbReference type="PANTHER" id="PTHR33164">
    <property type="entry name" value="TRANSCRIPTIONAL REGULATOR, MARR FAMILY"/>
    <property type="match status" value="1"/>
</dbReference>
<dbReference type="SMART" id="SM00347">
    <property type="entry name" value="HTH_MARR"/>
    <property type="match status" value="1"/>
</dbReference>
<dbReference type="InterPro" id="IPR039422">
    <property type="entry name" value="MarR/SlyA-like"/>
</dbReference>
<dbReference type="EMBL" id="CP000580">
    <property type="protein sequence ID" value="ABN96719.1"/>
    <property type="molecule type" value="Genomic_DNA"/>
</dbReference>
<dbReference type="GO" id="GO:0003700">
    <property type="term" value="F:DNA-binding transcription factor activity"/>
    <property type="evidence" value="ECO:0007669"/>
    <property type="project" value="InterPro"/>
</dbReference>